<sequence length="507" mass="53446">MSGPTWLPPKQVGVSGSPGILVSAPVACKPQKSFATAPAAPKPLYGSQEANGTMTAAGTAPRYLTPAAGPPPLPQDATPDHHYPDKDERGPGVPWGSASPPGYHGQGPSLDQRPAGSSSIDVQIDTLTNMLVDMESSGHRRVERQSVDSAPYPPSVPHPGAYKPAGVYKPGPPVAFPPAKPAAFAADSYAKSVPYGGQSSQGPTYPAASGLPSQYGAPAPSDSYGTGYHRAPAAPRPYPQPMPASYTTASTSAGPHFNIQVKVAQPVPGYNQPRRRAEQAYGPPAPQPGYGAKPPPQYASEPGLRTRPHDTDPWYPEPPSYGKRAGEGEFYASAGGHAKLGSPGGQYQSGLGKPGKEESAAVSQMPAGARGLRYQHQASPSCPEEELDRLTKKLVYDMNNPPSGEYFGRCARCGENVVGDGTGCVAMDQVFHVECFTCSTCHCRLRGQPFYAIDRRSYCESCYIECGLLLSSEGEGRGCYPLDGHILCKSCSARRIQELSSKITTDC</sequence>
<dbReference type="Proteomes" id="UP000827872">
    <property type="component" value="Linkage Group LG15"/>
</dbReference>
<dbReference type="EMBL" id="CM037628">
    <property type="protein sequence ID" value="KAH7997334.1"/>
    <property type="molecule type" value="Genomic_DNA"/>
</dbReference>
<reference evidence="1" key="1">
    <citation type="submission" date="2021-08" db="EMBL/GenBank/DDBJ databases">
        <title>The first chromosome-level gecko genome reveals the dynamic sex chromosomes of Neotropical dwarf geckos (Sphaerodactylidae: Sphaerodactylus).</title>
        <authorList>
            <person name="Pinto B.J."/>
            <person name="Keating S.E."/>
            <person name="Gamble T."/>
        </authorList>
    </citation>
    <scope>NUCLEOTIDE SEQUENCE</scope>
    <source>
        <strain evidence="1">TG3544</strain>
    </source>
</reference>
<accession>A0ACB8EXD0</accession>
<comment type="caution">
    <text evidence="1">The sequence shown here is derived from an EMBL/GenBank/DDBJ whole genome shotgun (WGS) entry which is preliminary data.</text>
</comment>
<evidence type="ECO:0000313" key="2">
    <source>
        <dbReference type="Proteomes" id="UP000827872"/>
    </source>
</evidence>
<gene>
    <name evidence="1" type="ORF">K3G42_014830</name>
</gene>
<name>A0ACB8EXD0_9SAUR</name>
<keyword evidence="2" id="KW-1185">Reference proteome</keyword>
<evidence type="ECO:0000313" key="1">
    <source>
        <dbReference type="EMBL" id="KAH7997334.1"/>
    </source>
</evidence>
<organism evidence="1 2">
    <name type="scientific">Sphaerodactylus townsendi</name>
    <dbReference type="NCBI Taxonomy" id="933632"/>
    <lineage>
        <taxon>Eukaryota</taxon>
        <taxon>Metazoa</taxon>
        <taxon>Chordata</taxon>
        <taxon>Craniata</taxon>
        <taxon>Vertebrata</taxon>
        <taxon>Euteleostomi</taxon>
        <taxon>Lepidosauria</taxon>
        <taxon>Squamata</taxon>
        <taxon>Bifurcata</taxon>
        <taxon>Gekkota</taxon>
        <taxon>Sphaerodactylidae</taxon>
        <taxon>Sphaerodactylus</taxon>
    </lineage>
</organism>
<proteinExistence type="predicted"/>
<protein>
    <submittedName>
        <fullName evidence="1">Uncharacterized protein</fullName>
    </submittedName>
</protein>